<dbReference type="SUPFAM" id="SSF53850">
    <property type="entry name" value="Periplasmic binding protein-like II"/>
    <property type="match status" value="1"/>
</dbReference>
<dbReference type="InterPro" id="IPR005064">
    <property type="entry name" value="BUG"/>
</dbReference>
<gene>
    <name evidence="2" type="ORF">HS961_20630</name>
</gene>
<dbReference type="Gene3D" id="3.40.190.10">
    <property type="entry name" value="Periplasmic binding protein-like II"/>
    <property type="match status" value="1"/>
</dbReference>
<dbReference type="InterPro" id="IPR042100">
    <property type="entry name" value="Bug_dom1"/>
</dbReference>
<dbReference type="PANTHER" id="PTHR42928:SF5">
    <property type="entry name" value="BLR1237 PROTEIN"/>
    <property type="match status" value="1"/>
</dbReference>
<dbReference type="AlphaFoldDB" id="A0A7G5EM28"/>
<proteinExistence type="inferred from homology"/>
<evidence type="ECO:0000313" key="3">
    <source>
        <dbReference type="Proteomes" id="UP000515240"/>
    </source>
</evidence>
<reference evidence="2 3" key="1">
    <citation type="journal article" date="2020" name="G3 (Bethesda)">
        <title>CeMbio - The Caenorhabditis elegans Microbiome Resource.</title>
        <authorList>
            <person name="Dirksen P."/>
            <person name="Assie A."/>
            <person name="Zimmermann J."/>
            <person name="Zhang F."/>
            <person name="Tietje A.M."/>
            <person name="Marsh S.A."/>
            <person name="Felix M.A."/>
            <person name="Shapira M."/>
            <person name="Kaleta C."/>
            <person name="Schulenburg H."/>
            <person name="Samuel B."/>
        </authorList>
    </citation>
    <scope>NUCLEOTIDE SEQUENCE [LARGE SCALE GENOMIC DNA]</scope>
    <source>
        <strain evidence="2 3">BIGb0172</strain>
    </source>
</reference>
<evidence type="ECO:0000256" key="1">
    <source>
        <dbReference type="ARBA" id="ARBA00006987"/>
    </source>
</evidence>
<dbReference type="CDD" id="cd13578">
    <property type="entry name" value="PBP2_Bug27"/>
    <property type="match status" value="1"/>
</dbReference>
<dbReference type="Gene3D" id="3.40.190.150">
    <property type="entry name" value="Bordetella uptake gene, domain 1"/>
    <property type="match status" value="1"/>
</dbReference>
<dbReference type="PANTHER" id="PTHR42928">
    <property type="entry name" value="TRICARBOXYLATE-BINDING PROTEIN"/>
    <property type="match status" value="1"/>
</dbReference>
<dbReference type="Pfam" id="PF03401">
    <property type="entry name" value="TctC"/>
    <property type="match status" value="1"/>
</dbReference>
<dbReference type="KEGG" id="cpis:HS961_20630"/>
<accession>A0A7G5EM28</accession>
<dbReference type="PROSITE" id="PS51318">
    <property type="entry name" value="TAT"/>
    <property type="match status" value="1"/>
</dbReference>
<comment type="similarity">
    <text evidence="1">Belongs to the UPF0065 (bug) family.</text>
</comment>
<organism evidence="2 3">
    <name type="scientific">Comamonas piscis</name>
    <dbReference type="NCBI Taxonomy" id="1562974"/>
    <lineage>
        <taxon>Bacteria</taxon>
        <taxon>Pseudomonadati</taxon>
        <taxon>Pseudomonadota</taxon>
        <taxon>Betaproteobacteria</taxon>
        <taxon>Burkholderiales</taxon>
        <taxon>Comamonadaceae</taxon>
        <taxon>Comamonas</taxon>
    </lineage>
</organism>
<dbReference type="EMBL" id="CP058554">
    <property type="protein sequence ID" value="QMV75053.1"/>
    <property type="molecule type" value="Genomic_DNA"/>
</dbReference>
<evidence type="ECO:0000313" key="2">
    <source>
        <dbReference type="EMBL" id="QMV75053.1"/>
    </source>
</evidence>
<sequence>MTQGHSPQRRQALQSLLQTGLGLALLGGGLPAVHAASTADYPASTIKLVIPYPPGGPTDLVGRLVAISMSESLKQTIFIDNKPGASGMVGAAQVAKAQPDGYTLLANASLQVINPSVYDKVPYDSFNDFAPITQIVDVPLVLVVNSELPVSNVQELVAYLKASKNSINFGSAGNASSQHLSGELFKLKTGIAMQHVPYKGSSPALTDLMGGQLQLMFDSMPSAMPFITSGKLKALAVTTAKRSSSLPQIPTMQESGIADYATSTWYGLWAPKNTPPEIVHKLAQAAQQALRKPEVAAQYQRMGAEPVGSSPQEFLAYMRSEEKKWAEIVKRSGARAD</sequence>
<dbReference type="InterPro" id="IPR006311">
    <property type="entry name" value="TAT_signal"/>
</dbReference>
<protein>
    <submittedName>
        <fullName evidence="2">Tripartite tricarboxylate transporter substrate binding protein</fullName>
    </submittedName>
</protein>
<name>A0A7G5EM28_9BURK</name>
<keyword evidence="3" id="KW-1185">Reference proteome</keyword>
<dbReference type="RefSeq" id="WP_182325235.1">
    <property type="nucleotide sequence ID" value="NZ_CP058554.1"/>
</dbReference>
<dbReference type="Proteomes" id="UP000515240">
    <property type="component" value="Chromosome"/>
</dbReference>
<dbReference type="PIRSF" id="PIRSF017082">
    <property type="entry name" value="YflP"/>
    <property type="match status" value="1"/>
</dbReference>